<dbReference type="VEuPathDB" id="CryptoDB:Cvel_8487"/>
<feature type="compositionally biased region" description="Low complexity" evidence="1">
    <location>
        <begin position="428"/>
        <end position="438"/>
    </location>
</feature>
<sequence>MWGPRTLEALGYTEEKYGEESQATEQLFEEADVHVCQDLLGCDWEGPPLKVPGKFQTDEMLNERHSSTFISGKWALVQYRPESAPSVSSEKSGKEMPVSENETWGETGPLLLGLMFIEEVLNSGQKNMELVGHWWEPASEKNGYYGSLWPCYVRSKTDPKKRATPRRREPCRVSVSTALCCTQLASPVTHKQTGMYEKGVLHTATFEWLKQNHPDIVIEGEDVVKKVVTSLKEGSGDSNRGDLSDAEEEDEMGVSGGASASSSALSSSSAAAAADPKQNQRRRRGNQFTSGSALRLSNGTPAADGQSVDCDVCHVKIKLKNAFHLHEFYHTKETVILKSKGDGEGGEGKEEGKDDAEMGGVEERDDGDEVMDDSETQTIVTIHGHCSTDKHKAGLAAKKSGKKQKTLSQAWGAPVSVKKKSRSEQPDSTTALASASVSAPASASASASAAVSSAKSAPSQSSEPPPCLGIQYLSSSNNPSFFIIEEQAAYFVLALKYSKDGELSQFEGKVSTMGVLKGLTSLYTVRCANEGSTRTCQLVSSSRIGDNRLEAARQAHSSVGPRLYRVVVMGSRLLSIGPFLIDAGLFPFLPSVPKDHTSDFTTWLFSSPAAIKAVAEYENIHPFMKAGVLLIQIALQINCHLSLSNKGLDRTTAGYLDLCRKQTLKEETRAKLERGKAEREKREEAKGDLGMGESVDAAPVHVEGANGYRELALDTRETAKLPTILSEEVTCFVVSKQATKGVGVVLEKLGIPVPRFASQKYQNFKEMAVVWKEVTRTARGGRGGGQTSAATAVTVMAAETTADAIVGEKEVRPADFDRDGDDLSDNDGCEHDLAEEMRGVEGKDDLKVDEEINLDEIQRLLEEHL</sequence>
<evidence type="ECO:0000256" key="1">
    <source>
        <dbReference type="SAM" id="MobiDB-lite"/>
    </source>
</evidence>
<accession>A0A0G4HTG2</accession>
<dbReference type="InterPro" id="IPR013087">
    <property type="entry name" value="Znf_C2H2_type"/>
</dbReference>
<feature type="compositionally biased region" description="Basic and acidic residues" evidence="1">
    <location>
        <begin position="339"/>
        <end position="356"/>
    </location>
</feature>
<feature type="region of interest" description="Disordered" evidence="1">
    <location>
        <begin position="232"/>
        <end position="307"/>
    </location>
</feature>
<feature type="region of interest" description="Disordered" evidence="1">
    <location>
        <begin position="390"/>
        <end position="438"/>
    </location>
</feature>
<organism evidence="3">
    <name type="scientific">Chromera velia CCMP2878</name>
    <dbReference type="NCBI Taxonomy" id="1169474"/>
    <lineage>
        <taxon>Eukaryota</taxon>
        <taxon>Sar</taxon>
        <taxon>Alveolata</taxon>
        <taxon>Colpodellida</taxon>
        <taxon>Chromeraceae</taxon>
        <taxon>Chromera</taxon>
    </lineage>
</organism>
<dbReference type="PROSITE" id="PS00028">
    <property type="entry name" value="ZINC_FINGER_C2H2_1"/>
    <property type="match status" value="1"/>
</dbReference>
<protein>
    <recommendedName>
        <fullName evidence="2">C2H2-type domain-containing protein</fullName>
    </recommendedName>
</protein>
<evidence type="ECO:0000259" key="2">
    <source>
        <dbReference type="PROSITE" id="PS00028"/>
    </source>
</evidence>
<feature type="domain" description="C2H2-type" evidence="2">
    <location>
        <begin position="310"/>
        <end position="330"/>
    </location>
</feature>
<gene>
    <name evidence="3" type="ORF">Cvel_8487</name>
</gene>
<feature type="region of interest" description="Disordered" evidence="1">
    <location>
        <begin position="339"/>
        <end position="372"/>
    </location>
</feature>
<evidence type="ECO:0000313" key="3">
    <source>
        <dbReference type="EMBL" id="CEM47718.1"/>
    </source>
</evidence>
<name>A0A0G4HTG2_9ALVE</name>
<dbReference type="AlphaFoldDB" id="A0A0G4HTG2"/>
<feature type="compositionally biased region" description="Acidic residues" evidence="1">
    <location>
        <begin position="363"/>
        <end position="372"/>
    </location>
</feature>
<proteinExistence type="predicted"/>
<reference evidence="3" key="1">
    <citation type="submission" date="2014-11" db="EMBL/GenBank/DDBJ databases">
        <authorList>
            <person name="Otto D Thomas"/>
            <person name="Naeem Raeece"/>
        </authorList>
    </citation>
    <scope>NUCLEOTIDE SEQUENCE</scope>
</reference>
<feature type="compositionally biased region" description="Polar residues" evidence="1">
    <location>
        <begin position="286"/>
        <end position="300"/>
    </location>
</feature>
<feature type="compositionally biased region" description="Low complexity" evidence="1">
    <location>
        <begin position="258"/>
        <end position="274"/>
    </location>
</feature>
<dbReference type="EMBL" id="CDMZ01003826">
    <property type="protein sequence ID" value="CEM47718.1"/>
    <property type="molecule type" value="Genomic_DNA"/>
</dbReference>